<dbReference type="RefSeq" id="WP_158425075.1">
    <property type="nucleotide sequence ID" value="NZ_JAOQJQ010000003.1"/>
</dbReference>
<dbReference type="SUPFAM" id="SSF51735">
    <property type="entry name" value="NAD(P)-binding Rossmann-fold domains"/>
    <property type="match status" value="1"/>
</dbReference>
<evidence type="ECO:0000256" key="6">
    <source>
        <dbReference type="NCBIfam" id="TIGR00112"/>
    </source>
</evidence>
<gene>
    <name evidence="5 10" type="primary">proC</name>
    <name evidence="10" type="ORF">OCV88_08450</name>
</gene>
<dbReference type="PANTHER" id="PTHR11645:SF0">
    <property type="entry name" value="PYRROLINE-5-CARBOXYLATE REDUCTASE 3"/>
    <property type="match status" value="1"/>
</dbReference>
<evidence type="ECO:0000259" key="9">
    <source>
        <dbReference type="Pfam" id="PF14748"/>
    </source>
</evidence>
<proteinExistence type="inferred from homology"/>
<reference evidence="10 11" key="1">
    <citation type="journal article" date="2021" name="ISME Commun">
        <title>Automated analysis of genomic sequences facilitates high-throughput and comprehensive description of bacteria.</title>
        <authorList>
            <person name="Hitch T.C.A."/>
        </authorList>
    </citation>
    <scope>NUCLEOTIDE SEQUENCE [LARGE SCALE GENOMIC DNA]</scope>
    <source>
        <strain evidence="10 11">Sanger_109</strain>
    </source>
</reference>
<evidence type="ECO:0000259" key="8">
    <source>
        <dbReference type="Pfam" id="PF03807"/>
    </source>
</evidence>
<organism evidence="10 11">
    <name type="scientific">Brotonthovivens ammoniilytica</name>
    <dbReference type="NCBI Taxonomy" id="2981725"/>
    <lineage>
        <taxon>Bacteria</taxon>
        <taxon>Bacillati</taxon>
        <taxon>Bacillota</taxon>
        <taxon>Clostridia</taxon>
        <taxon>Lachnospirales</taxon>
        <taxon>Lachnospiraceae</taxon>
        <taxon>Brotonthovivens</taxon>
    </lineage>
</organism>
<comment type="catalytic activity">
    <reaction evidence="5 7">
        <text>L-proline + NADP(+) = (S)-1-pyrroline-5-carboxylate + NADPH + 2 H(+)</text>
        <dbReference type="Rhea" id="RHEA:14109"/>
        <dbReference type="ChEBI" id="CHEBI:15378"/>
        <dbReference type="ChEBI" id="CHEBI:17388"/>
        <dbReference type="ChEBI" id="CHEBI:57783"/>
        <dbReference type="ChEBI" id="CHEBI:58349"/>
        <dbReference type="ChEBI" id="CHEBI:60039"/>
        <dbReference type="EC" id="1.5.1.2"/>
    </reaction>
</comment>
<dbReference type="GO" id="GO:0004735">
    <property type="term" value="F:pyrroline-5-carboxylate reductase activity"/>
    <property type="evidence" value="ECO:0007669"/>
    <property type="project" value="UniProtKB-EC"/>
</dbReference>
<keyword evidence="11" id="KW-1185">Reference proteome</keyword>
<keyword evidence="5" id="KW-0963">Cytoplasm</keyword>
<evidence type="ECO:0000256" key="2">
    <source>
        <dbReference type="ARBA" id="ARBA00022650"/>
    </source>
</evidence>
<feature type="domain" description="Pyrroline-5-carboxylate reductase catalytic N-terminal" evidence="8">
    <location>
        <begin position="4"/>
        <end position="103"/>
    </location>
</feature>
<comment type="subcellular location">
    <subcellularLocation>
        <location evidence="5">Cytoplasm</location>
    </subcellularLocation>
</comment>
<dbReference type="EC" id="1.5.1.2" evidence="5 6"/>
<keyword evidence="4 5" id="KW-0560">Oxidoreductase</keyword>
<feature type="domain" description="Pyrroline-5-carboxylate reductase dimerisation" evidence="9">
    <location>
        <begin position="169"/>
        <end position="273"/>
    </location>
</feature>
<dbReference type="InterPro" id="IPR008927">
    <property type="entry name" value="6-PGluconate_DH-like_C_sf"/>
</dbReference>
<dbReference type="Gene3D" id="3.40.50.720">
    <property type="entry name" value="NAD(P)-binding Rossmann-like Domain"/>
    <property type="match status" value="1"/>
</dbReference>
<evidence type="ECO:0000256" key="4">
    <source>
        <dbReference type="ARBA" id="ARBA00023002"/>
    </source>
</evidence>
<dbReference type="SUPFAM" id="SSF48179">
    <property type="entry name" value="6-phosphogluconate dehydrogenase C-terminal domain-like"/>
    <property type="match status" value="1"/>
</dbReference>
<dbReference type="InterPro" id="IPR028939">
    <property type="entry name" value="P5C_Rdtase_cat_N"/>
</dbReference>
<dbReference type="Pfam" id="PF14748">
    <property type="entry name" value="P5CR_dimer"/>
    <property type="match status" value="1"/>
</dbReference>
<comment type="pathway">
    <text evidence="5 7">Amino-acid biosynthesis; L-proline biosynthesis; L-proline from L-glutamate 5-semialdehyde: step 1/1.</text>
</comment>
<evidence type="ECO:0000256" key="7">
    <source>
        <dbReference type="RuleBase" id="RU003903"/>
    </source>
</evidence>
<evidence type="ECO:0000256" key="1">
    <source>
        <dbReference type="ARBA" id="ARBA00005525"/>
    </source>
</evidence>
<comment type="caution">
    <text evidence="10">The sequence shown here is derived from an EMBL/GenBank/DDBJ whole genome shotgun (WGS) entry which is preliminary data.</text>
</comment>
<dbReference type="PIRSF" id="PIRSF000193">
    <property type="entry name" value="Pyrrol-5-carb_rd"/>
    <property type="match status" value="1"/>
</dbReference>
<protein>
    <recommendedName>
        <fullName evidence="5 6">Pyrroline-5-carboxylate reductase</fullName>
        <shortName evidence="5">P5C reductase</shortName>
        <shortName evidence="5">P5CR</shortName>
        <ecNumber evidence="5 6">1.5.1.2</ecNumber>
    </recommendedName>
    <alternativeName>
        <fullName evidence="5">PCA reductase</fullName>
    </alternativeName>
</protein>
<keyword evidence="5 7" id="KW-0028">Amino-acid biosynthesis</keyword>
<dbReference type="InterPro" id="IPR053790">
    <property type="entry name" value="P5CR-like_CS"/>
</dbReference>
<evidence type="ECO:0000313" key="10">
    <source>
        <dbReference type="EMBL" id="MCU6762361.1"/>
    </source>
</evidence>
<dbReference type="NCBIfam" id="TIGR00112">
    <property type="entry name" value="proC"/>
    <property type="match status" value="1"/>
</dbReference>
<dbReference type="PANTHER" id="PTHR11645">
    <property type="entry name" value="PYRROLINE-5-CARBOXYLATE REDUCTASE"/>
    <property type="match status" value="1"/>
</dbReference>
<evidence type="ECO:0000313" key="11">
    <source>
        <dbReference type="Proteomes" id="UP001652442"/>
    </source>
</evidence>
<dbReference type="EMBL" id="JAOQJQ010000003">
    <property type="protein sequence ID" value="MCU6762361.1"/>
    <property type="molecule type" value="Genomic_DNA"/>
</dbReference>
<dbReference type="InterPro" id="IPR036291">
    <property type="entry name" value="NAD(P)-bd_dom_sf"/>
</dbReference>
<sequence length="277" mass="29297">MNKKIAFIGSGNMGSALIRAASRALNPQQIYITDYDLAKASSLARETGCQTAATNADAAGLGDFIFLCVKPQIIGDVLHEISPYLNRQCETGKEKVLISIAAGLTIETLRQKLDGACRRLPFVRIMPNTPAAIGKGMLAMAFGPEVSEDILADLELVLFRAGRIERLSETMMDAFTTVSGCVPAFAYLFIEALADGAVLTGLSRHQALTYAAQAVLGAAAMVLETGRHPGELKDAVCSPKGSTIAGVSALERNGFRSAAIEAITDAYQKNTELGKIG</sequence>
<dbReference type="InterPro" id="IPR029036">
    <property type="entry name" value="P5CR_dimer"/>
</dbReference>
<name>A0ABT2TKZ0_9FIRM</name>
<dbReference type="Proteomes" id="UP001652442">
    <property type="component" value="Unassembled WGS sequence"/>
</dbReference>
<keyword evidence="2 5" id="KW-0641">Proline biosynthesis</keyword>
<dbReference type="HAMAP" id="MF_01925">
    <property type="entry name" value="P5C_reductase"/>
    <property type="match status" value="1"/>
</dbReference>
<dbReference type="Pfam" id="PF03807">
    <property type="entry name" value="F420_oxidored"/>
    <property type="match status" value="1"/>
</dbReference>
<comment type="similarity">
    <text evidence="1 5 7">Belongs to the pyrroline-5-carboxylate reductase family.</text>
</comment>
<comment type="function">
    <text evidence="5">Catalyzes the reduction of 1-pyrroline-5-carboxylate (PCA) to L-proline.</text>
</comment>
<evidence type="ECO:0000256" key="3">
    <source>
        <dbReference type="ARBA" id="ARBA00022857"/>
    </source>
</evidence>
<dbReference type="Gene3D" id="1.10.3730.10">
    <property type="entry name" value="ProC C-terminal domain-like"/>
    <property type="match status" value="1"/>
</dbReference>
<comment type="catalytic activity">
    <reaction evidence="5">
        <text>L-proline + NAD(+) = (S)-1-pyrroline-5-carboxylate + NADH + 2 H(+)</text>
        <dbReference type="Rhea" id="RHEA:14105"/>
        <dbReference type="ChEBI" id="CHEBI:15378"/>
        <dbReference type="ChEBI" id="CHEBI:17388"/>
        <dbReference type="ChEBI" id="CHEBI:57540"/>
        <dbReference type="ChEBI" id="CHEBI:57945"/>
        <dbReference type="ChEBI" id="CHEBI:60039"/>
        <dbReference type="EC" id="1.5.1.2"/>
    </reaction>
</comment>
<keyword evidence="3 5" id="KW-0521">NADP</keyword>
<evidence type="ECO:0000256" key="5">
    <source>
        <dbReference type="HAMAP-Rule" id="MF_01925"/>
    </source>
</evidence>
<dbReference type="InterPro" id="IPR000304">
    <property type="entry name" value="Pyrroline-COOH_reductase"/>
</dbReference>
<accession>A0ABT2TKZ0</accession>
<dbReference type="PROSITE" id="PS00521">
    <property type="entry name" value="P5CR"/>
    <property type="match status" value="1"/>
</dbReference>